<comment type="caution">
    <text evidence="1">The sequence shown here is derived from an EMBL/GenBank/DDBJ whole genome shotgun (WGS) entry which is preliminary data.</text>
</comment>
<name>A0ACC2JXU5_9PEZI</name>
<sequence length="216" mass="24498">MAMDMDAADTLWPGKSNLLTQTLLDELREDVTILEHHYDTFMGLQDLQNGYDLNYLAVHIATPAFGALRLLGSEAPPIVPMDSALAYKAFPASKIYPLPNPEWDAPFQEYGRILEDCINTFILGDSLRSRTDSDDVHVFAEAFSLLRSLISWLSRYPHLKQFTAKLGENLESSRSSTYYAQRWVSQAPEPSYGEITMKRRREAPNSDQPSKKGRFC</sequence>
<proteinExistence type="predicted"/>
<dbReference type="Proteomes" id="UP001153332">
    <property type="component" value="Unassembled WGS sequence"/>
</dbReference>
<organism evidence="1 2">
    <name type="scientific">Lasiodiplodia mahajangana</name>
    <dbReference type="NCBI Taxonomy" id="1108764"/>
    <lineage>
        <taxon>Eukaryota</taxon>
        <taxon>Fungi</taxon>
        <taxon>Dikarya</taxon>
        <taxon>Ascomycota</taxon>
        <taxon>Pezizomycotina</taxon>
        <taxon>Dothideomycetes</taxon>
        <taxon>Dothideomycetes incertae sedis</taxon>
        <taxon>Botryosphaeriales</taxon>
        <taxon>Botryosphaeriaceae</taxon>
        <taxon>Lasiodiplodia</taxon>
    </lineage>
</organism>
<reference evidence="1" key="1">
    <citation type="submission" date="2022-12" db="EMBL/GenBank/DDBJ databases">
        <title>Genome Sequence of Lasiodiplodia mahajangana.</title>
        <authorList>
            <person name="Buettner E."/>
        </authorList>
    </citation>
    <scope>NUCLEOTIDE SEQUENCE</scope>
    <source>
        <strain evidence="1">VT137</strain>
    </source>
</reference>
<accession>A0ACC2JXU5</accession>
<keyword evidence="2" id="KW-1185">Reference proteome</keyword>
<protein>
    <submittedName>
        <fullName evidence="1">Uncharacterized protein</fullName>
    </submittedName>
</protein>
<dbReference type="EMBL" id="JAPUUL010000145">
    <property type="protein sequence ID" value="KAJ8132336.1"/>
    <property type="molecule type" value="Genomic_DNA"/>
</dbReference>
<evidence type="ECO:0000313" key="1">
    <source>
        <dbReference type="EMBL" id="KAJ8132336.1"/>
    </source>
</evidence>
<evidence type="ECO:0000313" key="2">
    <source>
        <dbReference type="Proteomes" id="UP001153332"/>
    </source>
</evidence>
<gene>
    <name evidence="1" type="ORF">O1611_g1287</name>
</gene>